<dbReference type="RefSeq" id="XP_022582211.1">
    <property type="nucleotide sequence ID" value="XM_022725738.1"/>
</dbReference>
<dbReference type="VEuPathDB" id="FungiDB:ASPZODRAFT_15148"/>
<gene>
    <name evidence="2" type="ORF">ASPZODRAFT_15148</name>
</gene>
<evidence type="ECO:0000313" key="3">
    <source>
        <dbReference type="Proteomes" id="UP000184188"/>
    </source>
</evidence>
<evidence type="ECO:0008006" key="4">
    <source>
        <dbReference type="Google" id="ProtNLM"/>
    </source>
</evidence>
<feature type="region of interest" description="Disordered" evidence="1">
    <location>
        <begin position="258"/>
        <end position="375"/>
    </location>
</feature>
<keyword evidence="3" id="KW-1185">Reference proteome</keyword>
<sequence>MAQPGVDTTAIIKIAGAGFRLSLLLNAAGCQLAQSGIEIHSIAKGVSLFALALKQIGQTLCPADGYQSRVEALDKSWEIATHGQAIFTEIEQMLDRLKGTDLHDTLRTLPLSQRVKCCFRKQSVTYLLAQLESLKLSLAVLALILRLGRLMSGGSELTDETIAQERAEAQNMVIVRYWSMKRLDRLWELVEQEAEETETDQISRLIHHNNPYAVPVLPTRLPIALFAVSESTMSKMEKSPRDMLQYSDQVVDQLLAQYTDPPDWRKPPPKQARQRTTRPRSQYHAQVESDPEDTRQHSGLPVTGPVPPQAQPPNHPSKHVYQHPYPQQPTVGGEMSSRSVCFNLPPQHLSTAHHRSASSSRHARRDRKDRDGSENLARNAARGLVGIGAIAGFMDALEAFSII</sequence>
<evidence type="ECO:0000313" key="2">
    <source>
        <dbReference type="EMBL" id="OJJ47701.1"/>
    </source>
</evidence>
<accession>A0A1L9SKS2</accession>
<evidence type="ECO:0000256" key="1">
    <source>
        <dbReference type="SAM" id="MobiDB-lite"/>
    </source>
</evidence>
<feature type="compositionally biased region" description="Pro residues" evidence="1">
    <location>
        <begin position="304"/>
        <end position="315"/>
    </location>
</feature>
<reference evidence="3" key="1">
    <citation type="journal article" date="2017" name="Genome Biol.">
        <title>Comparative genomics reveals high biological diversity and specific adaptations in the industrially and medically important fungal genus Aspergillus.</title>
        <authorList>
            <person name="de Vries R.P."/>
            <person name="Riley R."/>
            <person name="Wiebenga A."/>
            <person name="Aguilar-Osorio G."/>
            <person name="Amillis S."/>
            <person name="Uchima C.A."/>
            <person name="Anderluh G."/>
            <person name="Asadollahi M."/>
            <person name="Askin M."/>
            <person name="Barry K."/>
            <person name="Battaglia E."/>
            <person name="Bayram O."/>
            <person name="Benocci T."/>
            <person name="Braus-Stromeyer S.A."/>
            <person name="Caldana C."/>
            <person name="Canovas D."/>
            <person name="Cerqueira G.C."/>
            <person name="Chen F."/>
            <person name="Chen W."/>
            <person name="Choi C."/>
            <person name="Clum A."/>
            <person name="Dos Santos R.A."/>
            <person name="Damasio A.R."/>
            <person name="Diallinas G."/>
            <person name="Emri T."/>
            <person name="Fekete E."/>
            <person name="Flipphi M."/>
            <person name="Freyberg S."/>
            <person name="Gallo A."/>
            <person name="Gournas C."/>
            <person name="Habgood R."/>
            <person name="Hainaut M."/>
            <person name="Harispe M.L."/>
            <person name="Henrissat B."/>
            <person name="Hilden K.S."/>
            <person name="Hope R."/>
            <person name="Hossain A."/>
            <person name="Karabika E."/>
            <person name="Karaffa L."/>
            <person name="Karanyi Z."/>
            <person name="Krasevec N."/>
            <person name="Kuo A."/>
            <person name="Kusch H."/>
            <person name="LaButti K."/>
            <person name="Lagendijk E.L."/>
            <person name="Lapidus A."/>
            <person name="Levasseur A."/>
            <person name="Lindquist E."/>
            <person name="Lipzen A."/>
            <person name="Logrieco A.F."/>
            <person name="MacCabe A."/>
            <person name="Maekelae M.R."/>
            <person name="Malavazi I."/>
            <person name="Melin P."/>
            <person name="Meyer V."/>
            <person name="Mielnichuk N."/>
            <person name="Miskei M."/>
            <person name="Molnar A.P."/>
            <person name="Mule G."/>
            <person name="Ngan C.Y."/>
            <person name="Orejas M."/>
            <person name="Orosz E."/>
            <person name="Ouedraogo J.P."/>
            <person name="Overkamp K.M."/>
            <person name="Park H.-S."/>
            <person name="Perrone G."/>
            <person name="Piumi F."/>
            <person name="Punt P.J."/>
            <person name="Ram A.F."/>
            <person name="Ramon A."/>
            <person name="Rauscher S."/>
            <person name="Record E."/>
            <person name="Riano-Pachon D.M."/>
            <person name="Robert V."/>
            <person name="Roehrig J."/>
            <person name="Ruller R."/>
            <person name="Salamov A."/>
            <person name="Salih N.S."/>
            <person name="Samson R.A."/>
            <person name="Sandor E."/>
            <person name="Sanguinetti M."/>
            <person name="Schuetze T."/>
            <person name="Sepcic K."/>
            <person name="Shelest E."/>
            <person name="Sherlock G."/>
            <person name="Sophianopoulou V."/>
            <person name="Squina F.M."/>
            <person name="Sun H."/>
            <person name="Susca A."/>
            <person name="Todd R.B."/>
            <person name="Tsang A."/>
            <person name="Unkles S.E."/>
            <person name="van de Wiele N."/>
            <person name="van Rossen-Uffink D."/>
            <person name="Oliveira J.V."/>
            <person name="Vesth T.C."/>
            <person name="Visser J."/>
            <person name="Yu J.-H."/>
            <person name="Zhou M."/>
            <person name="Andersen M.R."/>
            <person name="Archer D.B."/>
            <person name="Baker S.E."/>
            <person name="Benoit I."/>
            <person name="Brakhage A.A."/>
            <person name="Braus G.H."/>
            <person name="Fischer R."/>
            <person name="Frisvad J.C."/>
            <person name="Goldman G.H."/>
            <person name="Houbraken J."/>
            <person name="Oakley B."/>
            <person name="Pocsi I."/>
            <person name="Scazzocchio C."/>
            <person name="Seiboth B."/>
            <person name="vanKuyk P.A."/>
            <person name="Wortman J."/>
            <person name="Dyer P.S."/>
            <person name="Grigoriev I.V."/>
        </authorList>
    </citation>
    <scope>NUCLEOTIDE SEQUENCE [LARGE SCALE GENOMIC DNA]</scope>
    <source>
        <strain evidence="3">CBS 506.65</strain>
    </source>
</reference>
<dbReference type="OrthoDB" id="5431013at2759"/>
<dbReference type="Proteomes" id="UP000184188">
    <property type="component" value="Unassembled WGS sequence"/>
</dbReference>
<name>A0A1L9SKS2_9EURO</name>
<dbReference type="AlphaFoldDB" id="A0A1L9SKS2"/>
<feature type="compositionally biased region" description="Basic residues" evidence="1">
    <location>
        <begin position="351"/>
        <end position="365"/>
    </location>
</feature>
<dbReference type="EMBL" id="KV878340">
    <property type="protein sequence ID" value="OJJ47701.1"/>
    <property type="molecule type" value="Genomic_DNA"/>
</dbReference>
<organism evidence="2 3">
    <name type="scientific">Penicilliopsis zonata CBS 506.65</name>
    <dbReference type="NCBI Taxonomy" id="1073090"/>
    <lineage>
        <taxon>Eukaryota</taxon>
        <taxon>Fungi</taxon>
        <taxon>Dikarya</taxon>
        <taxon>Ascomycota</taxon>
        <taxon>Pezizomycotina</taxon>
        <taxon>Eurotiomycetes</taxon>
        <taxon>Eurotiomycetidae</taxon>
        <taxon>Eurotiales</taxon>
        <taxon>Aspergillaceae</taxon>
        <taxon>Penicilliopsis</taxon>
    </lineage>
</organism>
<dbReference type="STRING" id="1073090.A0A1L9SKS2"/>
<protein>
    <recommendedName>
        <fullName evidence="4">Fungal N-terminal domain-containing protein</fullName>
    </recommendedName>
</protein>
<dbReference type="GeneID" id="34612203"/>
<proteinExistence type="predicted"/>